<organism evidence="1 2">
    <name type="scientific">Thiobaca trueperi</name>
    <dbReference type="NCBI Taxonomy" id="127458"/>
    <lineage>
        <taxon>Bacteria</taxon>
        <taxon>Pseudomonadati</taxon>
        <taxon>Pseudomonadota</taxon>
        <taxon>Gammaproteobacteria</taxon>
        <taxon>Chromatiales</taxon>
        <taxon>Chromatiaceae</taxon>
        <taxon>Thiobaca</taxon>
    </lineage>
</organism>
<protein>
    <submittedName>
        <fullName evidence="1">Uncharacterized protein</fullName>
    </submittedName>
</protein>
<evidence type="ECO:0000313" key="1">
    <source>
        <dbReference type="EMBL" id="TCT21192.1"/>
    </source>
</evidence>
<keyword evidence="2" id="KW-1185">Reference proteome</keyword>
<reference evidence="1 2" key="1">
    <citation type="submission" date="2019-03" db="EMBL/GenBank/DDBJ databases">
        <title>Genomic Encyclopedia of Type Strains, Phase IV (KMG-IV): sequencing the most valuable type-strain genomes for metagenomic binning, comparative biology and taxonomic classification.</title>
        <authorList>
            <person name="Goeker M."/>
        </authorList>
    </citation>
    <scope>NUCLEOTIDE SEQUENCE [LARGE SCALE GENOMIC DNA]</scope>
    <source>
        <strain evidence="1 2">DSM 13587</strain>
    </source>
</reference>
<name>A0A4V2V1H0_9GAMM</name>
<proteinExistence type="predicted"/>
<dbReference type="Proteomes" id="UP000295717">
    <property type="component" value="Unassembled WGS sequence"/>
</dbReference>
<comment type="caution">
    <text evidence="1">The sequence shown here is derived from an EMBL/GenBank/DDBJ whole genome shotgun (WGS) entry which is preliminary data.</text>
</comment>
<accession>A0A4V2V1H0</accession>
<gene>
    <name evidence="1" type="ORF">EDC35_10445</name>
</gene>
<dbReference type="AlphaFoldDB" id="A0A4V2V1H0"/>
<sequence>MRSERSASVTPIQPASPPPARCCRVVSSRSVLYLRRYTVPVGSRSRRALDVASAGRLRPRHGAANAAAPRRCLSSDQVVPAAVWPCYASSAAPRPDFIWCQPRSRRQPESCQVQRGRQSRLELVCGTVRHHLSATTPAMEQAHGAATPRCPQTLVHLPAPQPRTKNQASCWRGQVHQLIAGFGKRTPKQTRSLIADYNIRFLLGGLKSGLQGGSLQASCQLRAA</sequence>
<evidence type="ECO:0000313" key="2">
    <source>
        <dbReference type="Proteomes" id="UP000295717"/>
    </source>
</evidence>
<dbReference type="EMBL" id="SMAO01000004">
    <property type="protein sequence ID" value="TCT21192.1"/>
    <property type="molecule type" value="Genomic_DNA"/>
</dbReference>